<accession>A0A0S4WPW3</accession>
<sequence>MSETANIAFIAGKIAKDIFSAFYWNTYQQKDTNFECVHPDKHRTPTDKPKKEHPGDVVFHYIDPYLNKRIHLHTDLKSYGKSTLKVTNVRTALNSLAMTIECAEASSDWRTKFLENDQEAHEVRGLLFVANHDGQASEEFDEKLAKISRNALGIAKDNVLHVLGPNAISRLYSVAADIKLSIVDKQISQRYRFFYPDLTLWKRARAEDERNAATIETLLSPYFILRHDKIVSESDKSTVLQRAGSLVYYSRAGETVEEFVYLIDSLSRYQLVNANEQIRIRLFGKERSSQFKNNFEKAKKRYCAEWRFEDGRESEVMAITIDAISQIAPNYSPDEIGWKEEE</sequence>
<dbReference type="Pfam" id="PF26115">
    <property type="entry name" value="PDDEXK_GAPS4"/>
    <property type="match status" value="1"/>
</dbReference>
<dbReference type="AlphaFoldDB" id="A0A0S4WPW3"/>
<name>A0A0S4WPW3_RALSL</name>
<proteinExistence type="predicted"/>
<protein>
    <recommendedName>
        <fullName evidence="1">GAPS4 PD-(D/E)XK nuclease domain-containing protein</fullName>
    </recommendedName>
</protein>
<organism evidence="2">
    <name type="scientific">Ralstonia solanacearum</name>
    <name type="common">Pseudomonas solanacearum</name>
    <dbReference type="NCBI Taxonomy" id="305"/>
    <lineage>
        <taxon>Bacteria</taxon>
        <taxon>Pseudomonadati</taxon>
        <taxon>Pseudomonadota</taxon>
        <taxon>Betaproteobacteria</taxon>
        <taxon>Burkholderiales</taxon>
        <taxon>Burkholderiaceae</taxon>
        <taxon>Ralstonia</taxon>
        <taxon>Ralstonia solanacearum species complex</taxon>
    </lineage>
</organism>
<evidence type="ECO:0000259" key="1">
    <source>
        <dbReference type="Pfam" id="PF26115"/>
    </source>
</evidence>
<gene>
    <name evidence="3" type="ORF">LH706_03385</name>
    <name evidence="2" type="ORF">RUN215_v1_160008</name>
</gene>
<evidence type="ECO:0000313" key="2">
    <source>
        <dbReference type="EMBL" id="CUV53639.1"/>
    </source>
</evidence>
<reference evidence="2" key="1">
    <citation type="submission" date="2015-10" db="EMBL/GenBank/DDBJ databases">
        <authorList>
            <person name="Gilbert D.G."/>
        </authorList>
    </citation>
    <scope>NUCLEOTIDE SEQUENCE</scope>
    <source>
        <strain evidence="2">Phyl III-seqv23</strain>
    </source>
</reference>
<reference evidence="3" key="2">
    <citation type="submission" date="2021-10" db="EMBL/GenBank/DDBJ databases">
        <title>Complete genome sequences of five Ralstonia solancearum strains isolated from sunflower.</title>
        <authorList>
            <person name="She X."/>
            <person name="He Z."/>
        </authorList>
    </citation>
    <scope>NUCLEOTIDE SEQUENCE</scope>
    <source>
        <strain evidence="3">RS638</strain>
    </source>
</reference>
<dbReference type="EMBL" id="CP085043">
    <property type="protein sequence ID" value="UZF15511.1"/>
    <property type="molecule type" value="Genomic_DNA"/>
</dbReference>
<dbReference type="InterPro" id="IPR058873">
    <property type="entry name" value="PDDEXK_GAPS4"/>
</dbReference>
<evidence type="ECO:0000313" key="3">
    <source>
        <dbReference type="EMBL" id="UZF15511.1"/>
    </source>
</evidence>
<feature type="domain" description="GAPS4 PD-(D/E)XK nuclease" evidence="1">
    <location>
        <begin position="10"/>
        <end position="150"/>
    </location>
</feature>
<dbReference type="EMBL" id="LN899820">
    <property type="protein sequence ID" value="CUV53639.1"/>
    <property type="molecule type" value="Genomic_DNA"/>
</dbReference>